<keyword evidence="3" id="KW-1185">Reference proteome</keyword>
<accession>F9WCM8</accession>
<feature type="region of interest" description="Disordered" evidence="1">
    <location>
        <begin position="23"/>
        <end position="42"/>
    </location>
</feature>
<dbReference type="EMBL" id="CAEQ01001741">
    <property type="protein sequence ID" value="CCD15023.1"/>
    <property type="molecule type" value="Genomic_DNA"/>
</dbReference>
<proteinExistence type="predicted"/>
<dbReference type="Proteomes" id="UP000000702">
    <property type="component" value="Unassembled WGS sequence"/>
</dbReference>
<dbReference type="AlphaFoldDB" id="F9WCM8"/>
<dbReference type="VEuPathDB" id="TriTrypDB:TcIL3000_0_55890"/>
<reference evidence="3" key="1">
    <citation type="submission" date="2011-07" db="EMBL/GenBank/DDBJ databases">
        <title>Divergent evolution of antigenic variation in African trypanosomes.</title>
        <authorList>
            <person name="Jackson A.P."/>
            <person name="Berry A."/>
            <person name="Allison H.C."/>
            <person name="Burton P."/>
            <person name="Anderson J."/>
            <person name="Aslett M."/>
            <person name="Brown R."/>
            <person name="Corton N."/>
            <person name="Harris D."/>
            <person name="Hauser H."/>
            <person name="Gamble J."/>
            <person name="Gilderthorp R."/>
            <person name="McQuillan J."/>
            <person name="Quail M.A."/>
            <person name="Sanders M."/>
            <person name="Van Tonder A."/>
            <person name="Ginger M.L."/>
            <person name="Donelson J.E."/>
            <person name="Field M.C."/>
            <person name="Barry J.D."/>
            <person name="Berriman M."/>
            <person name="Hertz-Fowler C."/>
        </authorList>
    </citation>
    <scope>NUCLEOTIDE SEQUENCE [LARGE SCALE GENOMIC DNA]</scope>
    <source>
        <strain evidence="3">IL3000</strain>
    </source>
</reference>
<reference evidence="2 3" key="2">
    <citation type="journal article" date="2012" name="Proc. Natl. Acad. Sci. U.S.A.">
        <title>Antigenic diversity is generated by distinct evolutionary mechanisms in African trypanosome species.</title>
        <authorList>
            <person name="Jackson A.P."/>
            <person name="Berry A."/>
            <person name="Aslett M."/>
            <person name="Allison H.C."/>
            <person name="Burton P."/>
            <person name="Vavrova-Anderson J."/>
            <person name="Brown R."/>
            <person name="Browne H."/>
            <person name="Corton N."/>
            <person name="Hauser H."/>
            <person name="Gamble J."/>
            <person name="Gilderthorp R."/>
            <person name="Marcello L."/>
            <person name="McQuillan J."/>
            <person name="Otto T.D."/>
            <person name="Quail M.A."/>
            <person name="Sanders M.J."/>
            <person name="van Tonder A."/>
            <person name="Ginger M.L."/>
            <person name="Field M.C."/>
            <person name="Barry J.D."/>
            <person name="Hertz-Fowler C."/>
            <person name="Berriman M."/>
        </authorList>
    </citation>
    <scope>NUCLEOTIDE SEQUENCE [LARGE SCALE GENOMIC DNA]</scope>
    <source>
        <strain evidence="2 3">IL3000</strain>
    </source>
</reference>
<protein>
    <submittedName>
        <fullName evidence="2">WGS project CAEQ00000000 data, annotated contig 2249</fullName>
    </submittedName>
</protein>
<feature type="region of interest" description="Disordered" evidence="1">
    <location>
        <begin position="208"/>
        <end position="233"/>
    </location>
</feature>
<name>F9WCM8_TRYCI</name>
<evidence type="ECO:0000256" key="1">
    <source>
        <dbReference type="SAM" id="MobiDB-lite"/>
    </source>
</evidence>
<comment type="caution">
    <text evidence="2">The sequence shown here is derived from an EMBL/GenBank/DDBJ whole genome shotgun (WGS) entry which is preliminary data.</text>
</comment>
<feature type="non-terminal residue" evidence="2">
    <location>
        <position position="233"/>
    </location>
</feature>
<gene>
    <name evidence="2" type="ORF">TCIL3000_0_55890</name>
</gene>
<evidence type="ECO:0000313" key="2">
    <source>
        <dbReference type="EMBL" id="CCD15023.1"/>
    </source>
</evidence>
<organism evidence="2 3">
    <name type="scientific">Trypanosoma congolense (strain IL3000)</name>
    <dbReference type="NCBI Taxonomy" id="1068625"/>
    <lineage>
        <taxon>Eukaryota</taxon>
        <taxon>Discoba</taxon>
        <taxon>Euglenozoa</taxon>
        <taxon>Kinetoplastea</taxon>
        <taxon>Metakinetoplastina</taxon>
        <taxon>Trypanosomatida</taxon>
        <taxon>Trypanosomatidae</taxon>
        <taxon>Trypanosoma</taxon>
        <taxon>Nannomonas</taxon>
    </lineage>
</organism>
<evidence type="ECO:0000313" key="3">
    <source>
        <dbReference type="Proteomes" id="UP000000702"/>
    </source>
</evidence>
<feature type="compositionally biased region" description="Low complexity" evidence="1">
    <location>
        <begin position="208"/>
        <end position="224"/>
    </location>
</feature>
<sequence>MPGWANKSCSLTMRIMSRGQVSWGIPPHSTAEKCSAARSSSTHTPVSTARASSAASFASPSAFSASLFASPAVRTSSSRDFSLTTNTAPYMRITSAPSGTNSARASNADSRDLDVTSAAAPVHFFAAVRMGSSAFSHVASRRSDSSVVSIASFDAAVRSAACFLASPTTVSARWAAAAALAAASVAASTPRFFDLARSTAFSARSFASDASRAEETTAATADWEAVSRPSAPA</sequence>